<evidence type="ECO:0000259" key="2">
    <source>
        <dbReference type="SMART" id="SM00735"/>
    </source>
</evidence>
<sequence>MLKLKAGYGHQPRPKIPVKIWRKLGSSRVRKKLIKGIPIVQDLHGEVSEKRKIGKNEKLVHEKADGLPLWRIILRLFSETLDSKKGEIGNYRLQRVLSQLEDMATLASPRSPLFAHALNSPVEFLPVTRFPTNAERIDQIHEVVLETQKEREIIQNQPYRTTQLVFPGVKPRPDLVNNKISGTGRPTVYRPLDERSVVAKLDENRAIVNRQFNSPGPLYSQQNVNEAVYVQTGVNLAPPVIATPVEFNPSKSPTFQALIEEEQPVKILPAPNVQRNPPPQKYAHATAPSSHLNSVGQPAERIAQSGSFRRLMLQVLGE</sequence>
<feature type="compositionally biased region" description="Polar residues" evidence="1">
    <location>
        <begin position="287"/>
        <end position="296"/>
    </location>
</feature>
<accession>A0A8J2JUE4</accession>
<keyword evidence="4" id="KW-1185">Reference proteome</keyword>
<protein>
    <recommendedName>
        <fullName evidence="2">Zasp-like motif domain-containing protein</fullName>
    </recommendedName>
</protein>
<evidence type="ECO:0000256" key="1">
    <source>
        <dbReference type="SAM" id="MobiDB-lite"/>
    </source>
</evidence>
<feature type="region of interest" description="Disordered" evidence="1">
    <location>
        <begin position="269"/>
        <end position="298"/>
    </location>
</feature>
<proteinExistence type="predicted"/>
<dbReference type="InterPro" id="IPR006643">
    <property type="entry name" value="Zasp-like_motif"/>
</dbReference>
<dbReference type="AlphaFoldDB" id="A0A8J2JUE4"/>
<dbReference type="OrthoDB" id="445995at2759"/>
<organism evidence="3 4">
    <name type="scientific">Allacma fusca</name>
    <dbReference type="NCBI Taxonomy" id="39272"/>
    <lineage>
        <taxon>Eukaryota</taxon>
        <taxon>Metazoa</taxon>
        <taxon>Ecdysozoa</taxon>
        <taxon>Arthropoda</taxon>
        <taxon>Hexapoda</taxon>
        <taxon>Collembola</taxon>
        <taxon>Symphypleona</taxon>
        <taxon>Sminthuridae</taxon>
        <taxon>Allacma</taxon>
    </lineage>
</organism>
<comment type="caution">
    <text evidence="3">The sequence shown here is derived from an EMBL/GenBank/DDBJ whole genome shotgun (WGS) entry which is preliminary data.</text>
</comment>
<evidence type="ECO:0000313" key="3">
    <source>
        <dbReference type="EMBL" id="CAG7726840.1"/>
    </source>
</evidence>
<feature type="domain" description="Zasp-like motif" evidence="2">
    <location>
        <begin position="206"/>
        <end position="231"/>
    </location>
</feature>
<reference evidence="3" key="1">
    <citation type="submission" date="2021-06" db="EMBL/GenBank/DDBJ databases">
        <authorList>
            <person name="Hodson N. C."/>
            <person name="Mongue J. A."/>
            <person name="Jaron S. K."/>
        </authorList>
    </citation>
    <scope>NUCLEOTIDE SEQUENCE</scope>
</reference>
<dbReference type="Pfam" id="PF15936">
    <property type="entry name" value="DUF4749"/>
    <property type="match status" value="1"/>
</dbReference>
<dbReference type="Proteomes" id="UP000708208">
    <property type="component" value="Unassembled WGS sequence"/>
</dbReference>
<gene>
    <name evidence="3" type="ORF">AFUS01_LOCUS15725</name>
</gene>
<name>A0A8J2JUE4_9HEXA</name>
<dbReference type="SMART" id="SM00735">
    <property type="entry name" value="ZM"/>
    <property type="match status" value="1"/>
</dbReference>
<evidence type="ECO:0000313" key="4">
    <source>
        <dbReference type="Proteomes" id="UP000708208"/>
    </source>
</evidence>
<dbReference type="EMBL" id="CAJVCH010140704">
    <property type="protein sequence ID" value="CAG7726840.1"/>
    <property type="molecule type" value="Genomic_DNA"/>
</dbReference>
<dbReference type="InterPro" id="IPR031847">
    <property type="entry name" value="PDLI1-4/Zasp-like_mid"/>
</dbReference>